<evidence type="ECO:0000313" key="7">
    <source>
        <dbReference type="Proteomes" id="UP000562984"/>
    </source>
</evidence>
<dbReference type="Gene3D" id="1.10.10.10">
    <property type="entry name" value="Winged helix-like DNA-binding domain superfamily/Winged helix DNA-binding domain"/>
    <property type="match status" value="1"/>
</dbReference>
<organism evidence="6 7">
    <name type="scientific">Nakamurella aerolata</name>
    <dbReference type="NCBI Taxonomy" id="1656892"/>
    <lineage>
        <taxon>Bacteria</taxon>
        <taxon>Bacillati</taxon>
        <taxon>Actinomycetota</taxon>
        <taxon>Actinomycetes</taxon>
        <taxon>Nakamurellales</taxon>
        <taxon>Nakamurellaceae</taxon>
        <taxon>Nakamurella</taxon>
    </lineage>
</organism>
<dbReference type="AlphaFoldDB" id="A0A849A4X9"/>
<accession>A0A849A4X9</accession>
<dbReference type="InterPro" id="IPR036390">
    <property type="entry name" value="WH_DNA-bd_sf"/>
</dbReference>
<dbReference type="InterPro" id="IPR036388">
    <property type="entry name" value="WH-like_DNA-bd_sf"/>
</dbReference>
<dbReference type="PROSITE" id="PS50931">
    <property type="entry name" value="HTH_LYSR"/>
    <property type="match status" value="1"/>
</dbReference>
<feature type="domain" description="HTH lysR-type" evidence="5">
    <location>
        <begin position="2"/>
        <end position="59"/>
    </location>
</feature>
<sequence length="299" mass="31727">MFDVNRLRVFRAVIAAGSVSAAAERMGYTPSAVSQQIAVLQRETGLTLFEKSGRGIVPTPVGRQLATRSDELMSTLAKLDLEVDDLRAGRTGSLTIGSFGSAAEQWLPSVVATVLGEFTDTKLSVVLTDPPVSGVRPDIDLVTEDPADPPTERADADRIELITEPYVVVLPREHPLADRPSVRVAELAEHRWISDDVGEGACSRITRRAWRSAGFTPRAVVQAADHHGAIAFAAAGVGVSVMPSLAACGLPETVVSRPLTDPTPERRIVAIVRHQNSSHPAVARVMQLLKGAVAAAVAA</sequence>
<keyword evidence="3" id="KW-0238">DNA-binding</keyword>
<dbReference type="GO" id="GO:0032993">
    <property type="term" value="C:protein-DNA complex"/>
    <property type="evidence" value="ECO:0007669"/>
    <property type="project" value="TreeGrafter"/>
</dbReference>
<dbReference type="InterPro" id="IPR000847">
    <property type="entry name" value="LysR_HTH_N"/>
</dbReference>
<evidence type="ECO:0000259" key="5">
    <source>
        <dbReference type="PROSITE" id="PS50931"/>
    </source>
</evidence>
<dbReference type="EMBL" id="JABEND010000001">
    <property type="protein sequence ID" value="NNG34686.1"/>
    <property type="molecule type" value="Genomic_DNA"/>
</dbReference>
<dbReference type="InterPro" id="IPR005119">
    <property type="entry name" value="LysR_subst-bd"/>
</dbReference>
<dbReference type="Pfam" id="PF03466">
    <property type="entry name" value="LysR_substrate"/>
    <property type="match status" value="1"/>
</dbReference>
<dbReference type="PANTHER" id="PTHR30346">
    <property type="entry name" value="TRANSCRIPTIONAL DUAL REGULATOR HCAR-RELATED"/>
    <property type="match status" value="1"/>
</dbReference>
<dbReference type="RefSeq" id="WP_171198280.1">
    <property type="nucleotide sequence ID" value="NZ_JABEND010000001.1"/>
</dbReference>
<dbReference type="PANTHER" id="PTHR30346:SF29">
    <property type="entry name" value="LYSR SUBSTRATE-BINDING"/>
    <property type="match status" value="1"/>
</dbReference>
<keyword evidence="4" id="KW-0804">Transcription</keyword>
<evidence type="ECO:0000256" key="1">
    <source>
        <dbReference type="ARBA" id="ARBA00009437"/>
    </source>
</evidence>
<dbReference type="Proteomes" id="UP000562984">
    <property type="component" value="Unassembled WGS sequence"/>
</dbReference>
<evidence type="ECO:0000313" key="6">
    <source>
        <dbReference type="EMBL" id="NNG34686.1"/>
    </source>
</evidence>
<dbReference type="Pfam" id="PF00126">
    <property type="entry name" value="HTH_1"/>
    <property type="match status" value="1"/>
</dbReference>
<comment type="caution">
    <text evidence="6">The sequence shown here is derived from an EMBL/GenBank/DDBJ whole genome shotgun (WGS) entry which is preliminary data.</text>
</comment>
<protein>
    <submittedName>
        <fullName evidence="6">LysR family transcriptional regulator</fullName>
    </submittedName>
</protein>
<dbReference type="SUPFAM" id="SSF53850">
    <property type="entry name" value="Periplasmic binding protein-like II"/>
    <property type="match status" value="1"/>
</dbReference>
<dbReference type="GO" id="GO:0003677">
    <property type="term" value="F:DNA binding"/>
    <property type="evidence" value="ECO:0007669"/>
    <property type="project" value="UniProtKB-KW"/>
</dbReference>
<dbReference type="GO" id="GO:0003700">
    <property type="term" value="F:DNA-binding transcription factor activity"/>
    <property type="evidence" value="ECO:0007669"/>
    <property type="project" value="InterPro"/>
</dbReference>
<evidence type="ECO:0000256" key="2">
    <source>
        <dbReference type="ARBA" id="ARBA00023015"/>
    </source>
</evidence>
<name>A0A849A4X9_9ACTN</name>
<evidence type="ECO:0000256" key="4">
    <source>
        <dbReference type="ARBA" id="ARBA00023163"/>
    </source>
</evidence>
<gene>
    <name evidence="6" type="ORF">HKD39_02895</name>
</gene>
<dbReference type="SUPFAM" id="SSF46785">
    <property type="entry name" value="Winged helix' DNA-binding domain"/>
    <property type="match status" value="1"/>
</dbReference>
<proteinExistence type="inferred from homology"/>
<dbReference type="Gene3D" id="3.40.190.10">
    <property type="entry name" value="Periplasmic binding protein-like II"/>
    <property type="match status" value="2"/>
</dbReference>
<evidence type="ECO:0000256" key="3">
    <source>
        <dbReference type="ARBA" id="ARBA00023125"/>
    </source>
</evidence>
<keyword evidence="2" id="KW-0805">Transcription regulation</keyword>
<reference evidence="6 7" key="1">
    <citation type="submission" date="2020-05" db="EMBL/GenBank/DDBJ databases">
        <title>Nakamurella sp. DB0629 isolated from air conditioner.</title>
        <authorList>
            <person name="Kim D.H."/>
            <person name="Kim D.-U."/>
        </authorList>
    </citation>
    <scope>NUCLEOTIDE SEQUENCE [LARGE SCALE GENOMIC DNA]</scope>
    <source>
        <strain evidence="6 7">DB0629</strain>
    </source>
</reference>
<keyword evidence="7" id="KW-1185">Reference proteome</keyword>
<comment type="similarity">
    <text evidence="1">Belongs to the LysR transcriptional regulatory family.</text>
</comment>